<evidence type="ECO:0000256" key="1">
    <source>
        <dbReference type="SAM" id="Phobius"/>
    </source>
</evidence>
<reference evidence="2 3" key="1">
    <citation type="journal article" date="2013" name="Science">
        <title>Pandoraviruses: amoeba viruses with genomes up to 2.5 Mb reaching that of parasitic eukaryotes.</title>
        <authorList>
            <person name="Philippe N."/>
            <person name="Legendre M."/>
            <person name="Doutre G."/>
            <person name="Coute Y."/>
            <person name="Poirot O."/>
            <person name="Lescot M."/>
            <person name="Arslan D."/>
            <person name="Seltzer V."/>
            <person name="Bertaux L."/>
            <person name="Bruley C."/>
            <person name="Garin J."/>
            <person name="Claverie J.M."/>
            <person name="Abergel C."/>
        </authorList>
    </citation>
    <scope>NUCLEOTIDE SEQUENCE [LARGE SCALE GENOMIC DNA]</scope>
</reference>
<feature type="transmembrane region" description="Helical" evidence="1">
    <location>
        <begin position="41"/>
        <end position="61"/>
    </location>
</feature>
<dbReference type="RefSeq" id="YP_008437510.1">
    <property type="nucleotide sequence ID" value="NC_022098.1"/>
</dbReference>
<evidence type="ECO:0000313" key="3">
    <source>
        <dbReference type="Proteomes" id="UP000204584"/>
    </source>
</evidence>
<dbReference type="KEGG" id="vg:16606226"/>
<name>S4VV35_9VIRU</name>
<protein>
    <submittedName>
        <fullName evidence="2">Uncharacterized protein</fullName>
    </submittedName>
</protein>
<dbReference type="Proteomes" id="UP000204584">
    <property type="component" value="Segment"/>
</dbReference>
<proteinExistence type="predicted"/>
<keyword evidence="3" id="KW-1185">Reference proteome</keyword>
<dbReference type="EMBL" id="KC977571">
    <property type="protein sequence ID" value="AGO84439.1"/>
    <property type="molecule type" value="Genomic_DNA"/>
</dbReference>
<organism evidence="2 3">
    <name type="scientific">Pandoravirus salinus</name>
    <dbReference type="NCBI Taxonomy" id="1349410"/>
    <lineage>
        <taxon>Viruses</taxon>
        <taxon>Pandoravirus</taxon>
    </lineage>
</organism>
<keyword evidence="1" id="KW-0812">Transmembrane</keyword>
<keyword evidence="1" id="KW-0472">Membrane</keyword>
<keyword evidence="1" id="KW-1133">Transmembrane helix</keyword>
<gene>
    <name evidence="2" type="ORF">psal_cds_583</name>
</gene>
<sequence>MAGLGAVIVVGISGACGMAAGLCAGGTAVLLGPRVACLVPYMISMPTVLVGLPGAGMLAAFRAMPRAFRRPSAVDGSLWDTCLIAGVTGGYGLGCLGALAVPPTWDVASRLIRPPRETTDNN</sequence>
<dbReference type="GeneID" id="16606226"/>
<accession>S4VV35</accession>
<evidence type="ECO:0000313" key="2">
    <source>
        <dbReference type="EMBL" id="AGO84439.1"/>
    </source>
</evidence>